<comment type="caution">
    <text evidence="1">The sequence shown here is derived from an EMBL/GenBank/DDBJ whole genome shotgun (WGS) entry which is preliminary data.</text>
</comment>
<keyword evidence="2" id="KW-1185">Reference proteome</keyword>
<dbReference type="InterPro" id="IPR024302">
    <property type="entry name" value="SusD-like"/>
</dbReference>
<dbReference type="Pfam" id="PF12771">
    <property type="entry name" value="SusD-like_2"/>
    <property type="match status" value="1"/>
</dbReference>
<dbReference type="Pfam" id="PF12741">
    <property type="entry name" value="SusD-like"/>
    <property type="match status" value="1"/>
</dbReference>
<dbReference type="InterPro" id="IPR011990">
    <property type="entry name" value="TPR-like_helical_dom_sf"/>
</dbReference>
<evidence type="ECO:0000313" key="1">
    <source>
        <dbReference type="EMBL" id="TKT93499.1"/>
    </source>
</evidence>
<dbReference type="PROSITE" id="PS51257">
    <property type="entry name" value="PROKAR_LIPOPROTEIN"/>
    <property type="match status" value="1"/>
</dbReference>
<proteinExistence type="predicted"/>
<sequence length="552" mass="61257">MKSILKVFLVTTLIGFTSCSEDELRTADTLQQKDAVESVNDPYLLASIIKRTSLFYQKMGFDTRKLPAAVQHMESNYQSSDNYYDGFKLATTDMYDAMDILKLIDGSITLAQKRGSKTHEGIFKTFRVLLFSFMTDFYGDVYYSEALKAREGILYPKYDKEQDIYTGLLSELDAAGTLISGGTEEVSTSYDLMFAGDKTKWQKFANSVKLRLLMRASNKLTDAGAKISAIAGNVLSESTENASIAYIGTTGDVGSTPGNSWTGGTVNWGSVDEFNKRRPCKTLVDKLADLSDPRAAIWFAPVERPWTSDKSLNGVTFSTTDPNGYTYSSTWEYIDRSKAEIAALATKDILLDSNKVYVGFVAGMQADWKNGNAHYNTADGGVVGNFKVSKFSTLFRQNKSPLLKAQIMNSDEVQFLLAEAAAKGLITGSADTYYRKGITNSLLRWGVPQATITTYLAQSKIALPTDKSGQLAKIAEQKWISLFLVSSEAYLDLRRTKLPDIFKNGRLGNYTFPLRYRYPGNELGQNRDAYDLGVSTLSPAVDDQFSKIWLLQ</sequence>
<dbReference type="SUPFAM" id="SSF48452">
    <property type="entry name" value="TPR-like"/>
    <property type="match status" value="1"/>
</dbReference>
<accession>A0A4U6D7R9</accession>
<dbReference type="Proteomes" id="UP000304900">
    <property type="component" value="Unassembled WGS sequence"/>
</dbReference>
<dbReference type="InterPro" id="IPR041662">
    <property type="entry name" value="SusD-like_2"/>
</dbReference>
<evidence type="ECO:0000313" key="2">
    <source>
        <dbReference type="Proteomes" id="UP000304900"/>
    </source>
</evidence>
<name>A0A4U6D7R9_9BACT</name>
<organism evidence="1 2">
    <name type="scientific">Dyadobacter frigoris</name>
    <dbReference type="NCBI Taxonomy" id="2576211"/>
    <lineage>
        <taxon>Bacteria</taxon>
        <taxon>Pseudomonadati</taxon>
        <taxon>Bacteroidota</taxon>
        <taxon>Cytophagia</taxon>
        <taxon>Cytophagales</taxon>
        <taxon>Spirosomataceae</taxon>
        <taxon>Dyadobacter</taxon>
    </lineage>
</organism>
<dbReference type="EMBL" id="SZVO01000002">
    <property type="protein sequence ID" value="TKT93499.1"/>
    <property type="molecule type" value="Genomic_DNA"/>
</dbReference>
<dbReference type="OrthoDB" id="9766256at2"/>
<keyword evidence="1" id="KW-0449">Lipoprotein</keyword>
<dbReference type="RefSeq" id="WP_137339174.1">
    <property type="nucleotide sequence ID" value="NZ_BSQH01000017.1"/>
</dbReference>
<dbReference type="Gene3D" id="1.25.40.390">
    <property type="match status" value="2"/>
</dbReference>
<gene>
    <name evidence="1" type="ORF">FDK13_06535</name>
</gene>
<dbReference type="AlphaFoldDB" id="A0A4U6D7R9"/>
<protein>
    <submittedName>
        <fullName evidence="1">SusD/RagB family nutrient-binding outer membrane lipoprotein</fullName>
    </submittedName>
</protein>
<reference evidence="1 2" key="1">
    <citation type="submission" date="2019-05" db="EMBL/GenBank/DDBJ databases">
        <title>Dyadobacter AR-3-8 sp. nov., isolated from arctic soil.</title>
        <authorList>
            <person name="Chaudhary D.K."/>
        </authorList>
    </citation>
    <scope>NUCLEOTIDE SEQUENCE [LARGE SCALE GENOMIC DNA]</scope>
    <source>
        <strain evidence="1 2">AR-3-8</strain>
    </source>
</reference>